<dbReference type="PANTHER" id="PTHR33490">
    <property type="entry name" value="BLR5614 PROTEIN-RELATED"/>
    <property type="match status" value="1"/>
</dbReference>
<reference evidence="2 3" key="1">
    <citation type="journal article" date="2010" name="Stand. Genomic Sci.">
        <title>Complete genome sequence of Desulfarculus baarsii type strain (2st14).</title>
        <authorList>
            <person name="Sun H."/>
            <person name="Spring S."/>
            <person name="Lapidus A."/>
            <person name="Davenport K."/>
            <person name="Del Rio T.G."/>
            <person name="Tice H."/>
            <person name="Nolan M."/>
            <person name="Copeland A."/>
            <person name="Cheng J.F."/>
            <person name="Lucas S."/>
            <person name="Tapia R."/>
            <person name="Goodwin L."/>
            <person name="Pitluck S."/>
            <person name="Ivanova N."/>
            <person name="Pagani I."/>
            <person name="Mavromatis K."/>
            <person name="Ovchinnikova G."/>
            <person name="Pati A."/>
            <person name="Chen A."/>
            <person name="Palaniappan K."/>
            <person name="Hauser L."/>
            <person name="Chang Y.J."/>
            <person name="Jeffries C.D."/>
            <person name="Detter J.C."/>
            <person name="Han C."/>
            <person name="Rohde M."/>
            <person name="Brambilla E."/>
            <person name="Goker M."/>
            <person name="Woyke T."/>
            <person name="Bristow J."/>
            <person name="Eisen J.A."/>
            <person name="Markowitz V."/>
            <person name="Hugenholtz P."/>
            <person name="Kyrpides N.C."/>
            <person name="Klenk H.P."/>
            <person name="Land M."/>
        </authorList>
    </citation>
    <scope>NUCLEOTIDE SEQUENCE [LARGE SCALE GENOMIC DNA]</scope>
    <source>
        <strain evidence="3">ATCC 33931 / DSM 2075 / LMG 7858 / VKM B-1802 / 2st14</strain>
    </source>
</reference>
<accession>E1QMI7</accession>
<sequence>MGEDVAVFLAPAPGIECDNPGVIELAARVCAGARGEVAKAEALFLWVRDQIAYTMTAPFWELEHYLASAVIARGKGYCVQKSALLVTLARAAGIPARMCFADIDNLAIAPHVVQMMGGHGFVWHSYAQWLIDGQWRKATPAFDAALCREHGLPVVEFRPGQDLLLPAQTLDGRPYIVYRADHGWRAGLPLAEIMAGWLAHYGPEGVAAFRRMIEEQKEAL</sequence>
<keyword evidence="3" id="KW-1185">Reference proteome</keyword>
<dbReference type="Proteomes" id="UP000009047">
    <property type="component" value="Chromosome"/>
</dbReference>
<organism evidence="2 3">
    <name type="scientific">Desulfarculus baarsii (strain ATCC 33931 / DSM 2075 / LMG 7858 / VKM B-1802 / 2st14)</name>
    <dbReference type="NCBI Taxonomy" id="644282"/>
    <lineage>
        <taxon>Bacteria</taxon>
        <taxon>Pseudomonadati</taxon>
        <taxon>Thermodesulfobacteriota</taxon>
        <taxon>Desulfarculia</taxon>
        <taxon>Desulfarculales</taxon>
        <taxon>Desulfarculaceae</taxon>
        <taxon>Desulfarculus</taxon>
    </lineage>
</organism>
<dbReference type="SMART" id="SM00460">
    <property type="entry name" value="TGc"/>
    <property type="match status" value="1"/>
</dbReference>
<proteinExistence type="predicted"/>
<dbReference type="KEGG" id="dbr:Deba_2877"/>
<dbReference type="STRING" id="644282.Deba_2877"/>
<dbReference type="EMBL" id="CP002085">
    <property type="protein sequence ID" value="ADK86230.1"/>
    <property type="molecule type" value="Genomic_DNA"/>
</dbReference>
<evidence type="ECO:0000313" key="3">
    <source>
        <dbReference type="Proteomes" id="UP000009047"/>
    </source>
</evidence>
<protein>
    <submittedName>
        <fullName evidence="2">Transglutaminase domain protein</fullName>
    </submittedName>
</protein>
<name>E1QMI7_DESB2</name>
<dbReference type="AlphaFoldDB" id="E1QMI7"/>
<dbReference type="eggNOG" id="COG1305">
    <property type="taxonomic scope" value="Bacteria"/>
</dbReference>
<dbReference type="SUPFAM" id="SSF54001">
    <property type="entry name" value="Cysteine proteinases"/>
    <property type="match status" value="1"/>
</dbReference>
<dbReference type="HOGENOM" id="CLU_087197_0_0_7"/>
<dbReference type="RefSeq" id="WP_013259668.1">
    <property type="nucleotide sequence ID" value="NC_014365.1"/>
</dbReference>
<evidence type="ECO:0000259" key="1">
    <source>
        <dbReference type="SMART" id="SM00460"/>
    </source>
</evidence>
<evidence type="ECO:0000313" key="2">
    <source>
        <dbReference type="EMBL" id="ADK86230.1"/>
    </source>
</evidence>
<feature type="domain" description="Transglutaminase-like" evidence="1">
    <location>
        <begin position="70"/>
        <end position="142"/>
    </location>
</feature>
<gene>
    <name evidence="2" type="ordered locus">Deba_2877</name>
</gene>
<dbReference type="PANTHER" id="PTHR33490:SF3">
    <property type="entry name" value="CONSERVED INTEGRAL MEMBRANE PROTEIN"/>
    <property type="match status" value="1"/>
</dbReference>
<dbReference type="InterPro" id="IPR038765">
    <property type="entry name" value="Papain-like_cys_pep_sf"/>
</dbReference>
<dbReference type="Pfam" id="PF01841">
    <property type="entry name" value="Transglut_core"/>
    <property type="match status" value="1"/>
</dbReference>
<dbReference type="Gene3D" id="3.10.620.30">
    <property type="match status" value="1"/>
</dbReference>
<dbReference type="InterPro" id="IPR002931">
    <property type="entry name" value="Transglutaminase-like"/>
</dbReference>